<gene>
    <name evidence="1" type="ORF">BE15_31985</name>
</gene>
<name>A0A150PZ68_SORCE</name>
<evidence type="ECO:0000313" key="1">
    <source>
        <dbReference type="EMBL" id="KYF60989.1"/>
    </source>
</evidence>
<organism evidence="1 2">
    <name type="scientific">Sorangium cellulosum</name>
    <name type="common">Polyangium cellulosum</name>
    <dbReference type="NCBI Taxonomy" id="56"/>
    <lineage>
        <taxon>Bacteria</taxon>
        <taxon>Pseudomonadati</taxon>
        <taxon>Myxococcota</taxon>
        <taxon>Polyangia</taxon>
        <taxon>Polyangiales</taxon>
        <taxon>Polyangiaceae</taxon>
        <taxon>Sorangium</taxon>
    </lineage>
</organism>
<dbReference type="Proteomes" id="UP000075260">
    <property type="component" value="Unassembled WGS sequence"/>
</dbReference>
<dbReference type="InterPro" id="IPR038396">
    <property type="entry name" value="SpoIIAA-like_sf"/>
</dbReference>
<reference evidence="1 2" key="1">
    <citation type="submission" date="2014-02" db="EMBL/GenBank/DDBJ databases">
        <title>The small core and large imbalanced accessory genome model reveals a collaborative survival strategy of Sorangium cellulosum strains in nature.</title>
        <authorList>
            <person name="Han K."/>
            <person name="Peng R."/>
            <person name="Blom J."/>
            <person name="Li Y.-Z."/>
        </authorList>
    </citation>
    <scope>NUCLEOTIDE SEQUENCE [LARGE SCALE GENOMIC DNA]</scope>
    <source>
        <strain evidence="1 2">So0008-312</strain>
    </source>
</reference>
<dbReference type="Pfam" id="PF11964">
    <property type="entry name" value="SpoIIAA-like"/>
    <property type="match status" value="1"/>
</dbReference>
<evidence type="ECO:0008006" key="3">
    <source>
        <dbReference type="Google" id="ProtNLM"/>
    </source>
</evidence>
<sequence>MYQLKIDRINALIEVTFKGVVRAEEAQAYAAEYRKALGSLCGRRIRVLVDFRGFSIASEEATELLRDIGATSAAMGVIRTAELVHSDLAALQASRIAREAGTSELVRIFKDEGAARGWLLEGRAAP</sequence>
<comment type="caution">
    <text evidence="1">The sequence shown here is derived from an EMBL/GenBank/DDBJ whole genome shotgun (WGS) entry which is preliminary data.</text>
</comment>
<dbReference type="AlphaFoldDB" id="A0A150PZ68"/>
<dbReference type="RefSeq" id="WP_061613254.1">
    <property type="nucleotide sequence ID" value="NZ_CP162579.1"/>
</dbReference>
<accession>A0A150PZ68</accession>
<dbReference type="OrthoDB" id="5516445at2"/>
<dbReference type="Gene3D" id="3.40.50.10600">
    <property type="entry name" value="SpoIIaa-like domains"/>
    <property type="match status" value="1"/>
</dbReference>
<protein>
    <recommendedName>
        <fullName evidence="3">STAS/SEC14 domain-containing protein</fullName>
    </recommendedName>
</protein>
<dbReference type="InterPro" id="IPR021866">
    <property type="entry name" value="SpoIIAA-like"/>
</dbReference>
<dbReference type="EMBL" id="JEMA01001231">
    <property type="protein sequence ID" value="KYF60989.1"/>
    <property type="molecule type" value="Genomic_DNA"/>
</dbReference>
<proteinExistence type="predicted"/>
<evidence type="ECO:0000313" key="2">
    <source>
        <dbReference type="Proteomes" id="UP000075260"/>
    </source>
</evidence>